<organism evidence="1 2">
    <name type="scientific">Prunus armeniaca</name>
    <name type="common">Apricot</name>
    <name type="synonym">Armeniaca vulgaris</name>
    <dbReference type="NCBI Taxonomy" id="36596"/>
    <lineage>
        <taxon>Eukaryota</taxon>
        <taxon>Viridiplantae</taxon>
        <taxon>Streptophyta</taxon>
        <taxon>Embryophyta</taxon>
        <taxon>Tracheophyta</taxon>
        <taxon>Spermatophyta</taxon>
        <taxon>Magnoliopsida</taxon>
        <taxon>eudicotyledons</taxon>
        <taxon>Gunneridae</taxon>
        <taxon>Pentapetalae</taxon>
        <taxon>rosids</taxon>
        <taxon>fabids</taxon>
        <taxon>Rosales</taxon>
        <taxon>Rosaceae</taxon>
        <taxon>Amygdaloideae</taxon>
        <taxon>Amygdaleae</taxon>
        <taxon>Prunus</taxon>
    </lineage>
</organism>
<dbReference type="Proteomes" id="UP000507245">
    <property type="component" value="Unassembled WGS sequence"/>
</dbReference>
<sequence length="60" mass="7029">MSVTTTILLPYLVSVTARMEKRLRFHKNVVDMIDEKNILGSWFSSHCQHVSQPRSDIWLI</sequence>
<evidence type="ECO:0000313" key="2">
    <source>
        <dbReference type="Proteomes" id="UP000507245"/>
    </source>
</evidence>
<gene>
    <name evidence="1" type="ORF">ORAREDHAP_LOCUS16799</name>
</gene>
<proteinExistence type="predicted"/>
<reference evidence="2" key="1">
    <citation type="journal article" date="2020" name="Genome Biol.">
        <title>Gamete binning: chromosome-level and haplotype-resolved genome assembly enabled by high-throughput single-cell sequencing of gamete genomes.</title>
        <authorList>
            <person name="Campoy J.A."/>
            <person name="Sun H."/>
            <person name="Goel M."/>
            <person name="Jiao W.-B."/>
            <person name="Folz-Donahue K."/>
            <person name="Wang N."/>
            <person name="Rubio M."/>
            <person name="Liu C."/>
            <person name="Kukat C."/>
            <person name="Ruiz D."/>
            <person name="Huettel B."/>
            <person name="Schneeberger K."/>
        </authorList>
    </citation>
    <scope>NUCLEOTIDE SEQUENCE [LARGE SCALE GENOMIC DNA]</scope>
    <source>
        <strain evidence="2">cv. Rojo Pasion</strain>
    </source>
</reference>
<protein>
    <submittedName>
        <fullName evidence="1">Uncharacterized protein</fullName>
    </submittedName>
</protein>
<keyword evidence="2" id="KW-1185">Reference proteome</keyword>
<evidence type="ECO:0000313" key="1">
    <source>
        <dbReference type="EMBL" id="CAB4301301.1"/>
    </source>
</evidence>
<dbReference type="EMBL" id="CAEKKB010000002">
    <property type="protein sequence ID" value="CAB4301301.1"/>
    <property type="molecule type" value="Genomic_DNA"/>
</dbReference>
<accession>A0A6J5WLR2</accession>
<dbReference type="AlphaFoldDB" id="A0A6J5WLR2"/>
<name>A0A6J5WLR2_PRUAR</name>